<evidence type="ECO:0000313" key="1">
    <source>
        <dbReference type="EMBL" id="GES23880.1"/>
    </source>
</evidence>
<gene>
    <name evidence="1" type="ORF">Aple_067790</name>
</gene>
<dbReference type="EMBL" id="BLAF01000046">
    <property type="protein sequence ID" value="GES23880.1"/>
    <property type="molecule type" value="Genomic_DNA"/>
</dbReference>
<name>A0A5M3XSS8_9ACTN</name>
<comment type="caution">
    <text evidence="1">The sequence shown here is derived from an EMBL/GenBank/DDBJ whole genome shotgun (WGS) entry which is preliminary data.</text>
</comment>
<dbReference type="Proteomes" id="UP000377595">
    <property type="component" value="Unassembled WGS sequence"/>
</dbReference>
<accession>A0A5M3XSS8</accession>
<reference evidence="1 2" key="1">
    <citation type="submission" date="2019-10" db="EMBL/GenBank/DDBJ databases">
        <title>Whole genome shotgun sequence of Acrocarpospora pleiomorpha NBRC 16267.</title>
        <authorList>
            <person name="Ichikawa N."/>
            <person name="Kimura A."/>
            <person name="Kitahashi Y."/>
            <person name="Komaki H."/>
            <person name="Oguchi A."/>
        </authorList>
    </citation>
    <scope>NUCLEOTIDE SEQUENCE [LARGE SCALE GENOMIC DNA]</scope>
    <source>
        <strain evidence="1 2">NBRC 16267</strain>
    </source>
</reference>
<keyword evidence="2" id="KW-1185">Reference proteome</keyword>
<organism evidence="1 2">
    <name type="scientific">Acrocarpospora pleiomorpha</name>
    <dbReference type="NCBI Taxonomy" id="90975"/>
    <lineage>
        <taxon>Bacteria</taxon>
        <taxon>Bacillati</taxon>
        <taxon>Actinomycetota</taxon>
        <taxon>Actinomycetes</taxon>
        <taxon>Streptosporangiales</taxon>
        <taxon>Streptosporangiaceae</taxon>
        <taxon>Acrocarpospora</taxon>
    </lineage>
</organism>
<protein>
    <submittedName>
        <fullName evidence="1">Uncharacterized protein</fullName>
    </submittedName>
</protein>
<sequence length="78" mass="7693">MMDPAGRRVVQLDGPLGDEGEVSAVGTEFPHVDVDGGGDAIIGDLEALLSCPRVPDPIAIVGTGGEGPAIGGEPTLSA</sequence>
<evidence type="ECO:0000313" key="2">
    <source>
        <dbReference type="Proteomes" id="UP000377595"/>
    </source>
</evidence>
<proteinExistence type="predicted"/>
<dbReference type="AlphaFoldDB" id="A0A5M3XSS8"/>